<keyword evidence="1" id="KW-0732">Signal</keyword>
<dbReference type="InterPro" id="IPR014756">
    <property type="entry name" value="Ig_E-set"/>
</dbReference>
<feature type="domain" description="IPT/TIG" evidence="2">
    <location>
        <begin position="5"/>
        <end position="86"/>
    </location>
</feature>
<dbReference type="PANTHER" id="PTHR46580">
    <property type="entry name" value="SENSOR KINASE-RELATED"/>
    <property type="match status" value="1"/>
</dbReference>
<reference evidence="3" key="1">
    <citation type="journal article" date="2014" name="Int. J. Syst. Evol. Microbiol.">
        <title>Complete genome sequence of Corynebacterium casei LMG S-19264T (=DSM 44701T), isolated from a smear-ripened cheese.</title>
        <authorList>
            <consortium name="US DOE Joint Genome Institute (JGI-PGF)"/>
            <person name="Walter F."/>
            <person name="Albersmeier A."/>
            <person name="Kalinowski J."/>
            <person name="Ruckert C."/>
        </authorList>
    </citation>
    <scope>NUCLEOTIDE SEQUENCE</scope>
    <source>
        <strain evidence="3">CGMCC 1.15448</strain>
    </source>
</reference>
<organism evidence="3 4">
    <name type="scientific">Puia dinghuensis</name>
    <dbReference type="NCBI Taxonomy" id="1792502"/>
    <lineage>
        <taxon>Bacteria</taxon>
        <taxon>Pseudomonadati</taxon>
        <taxon>Bacteroidota</taxon>
        <taxon>Chitinophagia</taxon>
        <taxon>Chitinophagales</taxon>
        <taxon>Chitinophagaceae</taxon>
        <taxon>Puia</taxon>
    </lineage>
</organism>
<dbReference type="Pfam" id="PF18962">
    <property type="entry name" value="Por_Secre_tail"/>
    <property type="match status" value="1"/>
</dbReference>
<dbReference type="EMBL" id="BMJC01000001">
    <property type="protein sequence ID" value="GGA88857.1"/>
    <property type="molecule type" value="Genomic_DNA"/>
</dbReference>
<dbReference type="Gene3D" id="2.60.40.10">
    <property type="entry name" value="Immunoglobulins"/>
    <property type="match status" value="5"/>
</dbReference>
<dbReference type="InterPro" id="IPR026444">
    <property type="entry name" value="Secre_tail"/>
</dbReference>
<evidence type="ECO:0000313" key="4">
    <source>
        <dbReference type="Proteomes" id="UP000607559"/>
    </source>
</evidence>
<dbReference type="InterPro" id="IPR028994">
    <property type="entry name" value="Integrin_alpha_N"/>
</dbReference>
<dbReference type="RefSeq" id="WP_188929174.1">
    <property type="nucleotide sequence ID" value="NZ_BMJC01000001.1"/>
</dbReference>
<dbReference type="NCBIfam" id="TIGR04183">
    <property type="entry name" value="Por_Secre_tail"/>
    <property type="match status" value="1"/>
</dbReference>
<dbReference type="SUPFAM" id="SSF81296">
    <property type="entry name" value="E set domains"/>
    <property type="match status" value="5"/>
</dbReference>
<dbReference type="InterPro" id="IPR013517">
    <property type="entry name" value="FG-GAP"/>
</dbReference>
<comment type="caution">
    <text evidence="3">The sequence shown here is derived from an EMBL/GenBank/DDBJ whole genome shotgun (WGS) entry which is preliminary data.</text>
</comment>
<evidence type="ECO:0000313" key="3">
    <source>
        <dbReference type="EMBL" id="GGA88857.1"/>
    </source>
</evidence>
<feature type="domain" description="IPT/TIG" evidence="2">
    <location>
        <begin position="547"/>
        <end position="624"/>
    </location>
</feature>
<dbReference type="SUPFAM" id="SSF69318">
    <property type="entry name" value="Integrin alpha N-terminal domain"/>
    <property type="match status" value="1"/>
</dbReference>
<dbReference type="PANTHER" id="PTHR46580:SF4">
    <property type="entry name" value="ATP_GTP-BINDING PROTEIN"/>
    <property type="match status" value="1"/>
</dbReference>
<name>A0A8J2UA43_9BACT</name>
<gene>
    <name evidence="3" type="ORF">GCM10011511_10130</name>
</gene>
<proteinExistence type="predicted"/>
<dbReference type="InterPro" id="IPR002909">
    <property type="entry name" value="IPT_dom"/>
</dbReference>
<dbReference type="Pfam" id="PF13517">
    <property type="entry name" value="FG-GAP_3"/>
    <property type="match status" value="3"/>
</dbReference>
<dbReference type="Proteomes" id="UP000607559">
    <property type="component" value="Unassembled WGS sequence"/>
</dbReference>
<dbReference type="Gene3D" id="2.130.10.130">
    <property type="entry name" value="Integrin alpha, N-terminal"/>
    <property type="match status" value="2"/>
</dbReference>
<accession>A0A8J2UA43</accession>
<dbReference type="SMART" id="SM00429">
    <property type="entry name" value="IPT"/>
    <property type="match status" value="2"/>
</dbReference>
<evidence type="ECO:0000256" key="1">
    <source>
        <dbReference type="ARBA" id="ARBA00022729"/>
    </source>
</evidence>
<dbReference type="Pfam" id="PF01833">
    <property type="entry name" value="TIG"/>
    <property type="match status" value="5"/>
</dbReference>
<keyword evidence="4" id="KW-1185">Reference proteome</keyword>
<sequence>MVSAQPIIHNFVPQSGAVGSTVTIHGKNFSATPSANIVYFGSVQATVTAATTTSLTVTVPAGTSYQPLMVTTAGLTAFSTLPFITTFNDPGQFIPSAFSTRLDISTDKGPQAIFSMDMDGDGKPDLVVANGDSNTVTIYHNTSTPHSISFALAVDYLLPAGYYPVGITAGDLDGDGKPEVAVTCYGSPQLVIFHNTSTAGTISVGAPIYYALGNYTTGITIEDCNGDGKPEIVVASAADNVISLYANNSTIGNLSFSPKMDLHLPSGTLPFNVIVSDLDGDGKPDLASVNSATNTVSTFLNTGTVGGALSFATNVDFSVGGSPQDLAVGDLDGDGKPDLAVVNNGDATITLLQNASTPGTISFNRLTDVPTGTQNPGSPWALVLADFDGDGKPDIASINQLDNTVSVHRNTSTVGSPSIAANVDYATGSTPWAITTADMDGDGLPDLAIIDNTTAKITLLRDKSSLEPAITSFTPTMGVNGQVVTIKGAHLTGTTAVSFGGTPATSFTVVNDSTVTATVGNGSTGAVSAVTPGGTTSLDTFKYGIPAPVISRFSPDSASAGTTVTIKGSHFSNATAVSFGTTPAASYTVVSDSVITAIVAYGSTGAVAVKTGGGKDTLSGFTYIAPPIAITSFSPQSGAQGAQIVIRGTGFSTHPAVSFGGVPASNVTWYGDTSMIAVVSTGATGKVAVTGTNGADSMAGFTFITNTPPPPPPPSNLITITSFNPTAATTGDTVYIYGTYLTTANSVSFGGVPAVYYKAISDSQLLAVVGSGATGQVKVSNNTSSDSLPNFVYTFDSTKLQSAAFQLILFTGSLAGNNAQLQWQVRNDAGISYYAIERGMDSIQFTVIATVRSTRSNGASHNYTFTDPNAISGITWYRLKMQDTTAAFTYSSPVKVQPLSQSMPIHPNPVKNGFFLVDIPDVGSTSQFMLFDMSGKQLKIVQVAAGISEIRINVPGLSRGTYQLRWTNGKRNTAQTLLVL</sequence>
<reference evidence="3" key="2">
    <citation type="submission" date="2020-09" db="EMBL/GenBank/DDBJ databases">
        <authorList>
            <person name="Sun Q."/>
            <person name="Zhou Y."/>
        </authorList>
    </citation>
    <scope>NUCLEOTIDE SEQUENCE</scope>
    <source>
        <strain evidence="3">CGMCC 1.15448</strain>
    </source>
</reference>
<dbReference type="AlphaFoldDB" id="A0A8J2UA43"/>
<dbReference type="CDD" id="cd00102">
    <property type="entry name" value="IPT"/>
    <property type="match status" value="1"/>
</dbReference>
<evidence type="ECO:0000259" key="2">
    <source>
        <dbReference type="SMART" id="SM00429"/>
    </source>
</evidence>
<protein>
    <recommendedName>
        <fullName evidence="2">IPT/TIG domain-containing protein</fullName>
    </recommendedName>
</protein>
<dbReference type="InterPro" id="IPR013783">
    <property type="entry name" value="Ig-like_fold"/>
</dbReference>